<dbReference type="AlphaFoldDB" id="A0AA39IEM1"/>
<gene>
    <name evidence="1" type="ORF">EV421DRAFT_1916078</name>
</gene>
<accession>A0AA39IEM1</accession>
<evidence type="ECO:0000313" key="1">
    <source>
        <dbReference type="EMBL" id="KAK0421644.1"/>
    </source>
</evidence>
<keyword evidence="2" id="KW-1185">Reference proteome</keyword>
<organism evidence="1 2">
    <name type="scientific">Armillaria borealis</name>
    <dbReference type="NCBI Taxonomy" id="47425"/>
    <lineage>
        <taxon>Eukaryota</taxon>
        <taxon>Fungi</taxon>
        <taxon>Dikarya</taxon>
        <taxon>Basidiomycota</taxon>
        <taxon>Agaricomycotina</taxon>
        <taxon>Agaricomycetes</taxon>
        <taxon>Agaricomycetidae</taxon>
        <taxon>Agaricales</taxon>
        <taxon>Marasmiineae</taxon>
        <taxon>Physalacriaceae</taxon>
        <taxon>Armillaria</taxon>
    </lineage>
</organism>
<dbReference type="Proteomes" id="UP001175226">
    <property type="component" value="Unassembled WGS sequence"/>
</dbReference>
<comment type="caution">
    <text evidence="1">The sequence shown here is derived from an EMBL/GenBank/DDBJ whole genome shotgun (WGS) entry which is preliminary data.</text>
</comment>
<sequence>MALLRDQGCGTTGLPPCACHQTNLKVGTLPTEFCVERRAGTDSNILKHVKISAHPSSNFRVSQILMSDIRDVLGASPAVVRLLVNFDELDGFGLVTAIISFLASFVDFHLHSDLDHDDAVKLDVDNGELPFVFPCFGTRQTDAGLTSQRFTRRSCSIDAGSIGLDAAACQQVAILFDDGRVQINSANPNGSRQWFTFLSLKGVSKSVCTLQPSKAHPVGFRSFLRNGIYTAVGLHARGSSRLRLCRRAVEVDPDPGVGVHAEARGGKYSFHYLILRANGSRRSLLGGRRTLVYKDSLAEGSNYLMIDTYTRSCGGLEYGKRFVVGTEQANASNRALVYWNCRAPTIDDAVVDNRPAAAQRDLAEIAYPLSRVVLAPTLRGWAASGRGVEGNSDVGFMTTGPCPVQASFRVLV</sequence>
<proteinExistence type="predicted"/>
<protein>
    <submittedName>
        <fullName evidence="1">Uncharacterized protein</fullName>
    </submittedName>
</protein>
<name>A0AA39IEM1_9AGAR</name>
<evidence type="ECO:0000313" key="2">
    <source>
        <dbReference type="Proteomes" id="UP001175226"/>
    </source>
</evidence>
<dbReference type="EMBL" id="JAUEPT010000397">
    <property type="protein sequence ID" value="KAK0421644.1"/>
    <property type="molecule type" value="Genomic_DNA"/>
</dbReference>
<reference evidence="1" key="1">
    <citation type="submission" date="2023-06" db="EMBL/GenBank/DDBJ databases">
        <authorList>
            <consortium name="Lawrence Berkeley National Laboratory"/>
            <person name="Ahrendt S."/>
            <person name="Sahu N."/>
            <person name="Indic B."/>
            <person name="Wong-Bajracharya J."/>
            <person name="Merenyi Z."/>
            <person name="Ke H.-M."/>
            <person name="Monk M."/>
            <person name="Kocsube S."/>
            <person name="Drula E."/>
            <person name="Lipzen A."/>
            <person name="Balint B."/>
            <person name="Henrissat B."/>
            <person name="Andreopoulos B."/>
            <person name="Martin F.M."/>
            <person name="Harder C.B."/>
            <person name="Rigling D."/>
            <person name="Ford K.L."/>
            <person name="Foster G.D."/>
            <person name="Pangilinan J."/>
            <person name="Papanicolaou A."/>
            <person name="Barry K."/>
            <person name="LaButti K."/>
            <person name="Viragh M."/>
            <person name="Koriabine M."/>
            <person name="Yan M."/>
            <person name="Riley R."/>
            <person name="Champramary S."/>
            <person name="Plett K.L."/>
            <person name="Tsai I.J."/>
            <person name="Slot J."/>
            <person name="Sipos G."/>
            <person name="Plett J."/>
            <person name="Nagy L.G."/>
            <person name="Grigoriev I.V."/>
        </authorList>
    </citation>
    <scope>NUCLEOTIDE SEQUENCE</scope>
    <source>
        <strain evidence="1">FPL87.14</strain>
    </source>
</reference>